<dbReference type="Proteomes" id="UP000010847">
    <property type="component" value="Chromosome"/>
</dbReference>
<dbReference type="InterPro" id="IPR019606">
    <property type="entry name" value="GerMN"/>
</dbReference>
<evidence type="ECO:0000259" key="1">
    <source>
        <dbReference type="SMART" id="SM00909"/>
    </source>
</evidence>
<dbReference type="RefSeq" id="WP_006714969.1">
    <property type="nucleotide sequence ID" value="NZ_CP007032.1"/>
</dbReference>
<accession>W0EAE3</accession>
<dbReference type="eggNOG" id="COG5401">
    <property type="taxonomic scope" value="Bacteria"/>
</dbReference>
<dbReference type="STRING" id="871968.DESME_05100"/>
<evidence type="ECO:0000313" key="2">
    <source>
        <dbReference type="EMBL" id="AHF06508.1"/>
    </source>
</evidence>
<dbReference type="EMBL" id="CP007032">
    <property type="protein sequence ID" value="AHF06508.1"/>
    <property type="molecule type" value="Genomic_DNA"/>
</dbReference>
<name>W0EAE3_9FIRM</name>
<reference evidence="2 3" key="1">
    <citation type="submission" date="2013-12" db="EMBL/GenBank/DDBJ databases">
        <authorList>
            <consortium name="DOE Joint Genome Institute"/>
            <person name="Smidt H."/>
            <person name="Huntemann M."/>
            <person name="Han J."/>
            <person name="Chen A."/>
            <person name="Kyrpides N."/>
            <person name="Mavromatis K."/>
            <person name="Markowitz V."/>
            <person name="Palaniappan K."/>
            <person name="Ivanova N."/>
            <person name="Schaumberg A."/>
            <person name="Pati A."/>
            <person name="Liolios K."/>
            <person name="Nordberg H.P."/>
            <person name="Cantor M.N."/>
            <person name="Hua S.X."/>
            <person name="Woyke T."/>
        </authorList>
    </citation>
    <scope>NUCLEOTIDE SEQUENCE [LARGE SCALE GENOMIC DNA]</scope>
    <source>
        <strain evidence="3">DSM 15288</strain>
    </source>
</reference>
<keyword evidence="3" id="KW-1185">Reference proteome</keyword>
<sequence length="360" mass="40448">MKKLPLYVGILFSFFILSGCTNKNSVSQENKNNSALYSGVQQQTINDYFSYPKNTRYIYTGQGNEYASYTAYVDYINENRVQLRSNNGGTEMVKVLEKKDGELIQLLARGETYFRENFTQNLSLSSAESKSKGEILLKEPIVKGTTWTLTDNRKRTISNVEVDVTTPTGNYKAVEVMTEDTGGKTLDYYAPNVGLVKMVFNSNGSEVSSSLSQIEKNVPLIQNVKFYYPNGNDGKLYFTNKKLSFNTNDITRQILEKEFKNPPQGNLGKVMGVNAKINSLYLNQDNRVYIDLSQAFVSEMNAGSGYESMILQSVVNTVGGYYGVDKVYLTVNGNPYVSGHIEMKRGEDFNVNLRNSVELK</sequence>
<proteinExistence type="predicted"/>
<dbReference type="HOGENOM" id="CLU_794390_0_0_9"/>
<dbReference type="PROSITE" id="PS51257">
    <property type="entry name" value="PROKAR_LIPOPROTEIN"/>
    <property type="match status" value="1"/>
</dbReference>
<dbReference type="KEGG" id="dmt:DESME_05100"/>
<evidence type="ECO:0000313" key="3">
    <source>
        <dbReference type="Proteomes" id="UP000010847"/>
    </source>
</evidence>
<dbReference type="SMART" id="SM00909">
    <property type="entry name" value="Germane"/>
    <property type="match status" value="1"/>
</dbReference>
<dbReference type="Pfam" id="PF10646">
    <property type="entry name" value="Germane"/>
    <property type="match status" value="1"/>
</dbReference>
<dbReference type="AlphaFoldDB" id="W0EAE3"/>
<protein>
    <submittedName>
        <fullName evidence="2">Sporulation/spore germination protein</fullName>
    </submittedName>
</protein>
<feature type="domain" description="GerMN" evidence="1">
    <location>
        <begin position="252"/>
        <end position="340"/>
    </location>
</feature>
<organism evidence="2 3">
    <name type="scientific">Desulfitobacterium metallireducens DSM 15288</name>
    <dbReference type="NCBI Taxonomy" id="871968"/>
    <lineage>
        <taxon>Bacteria</taxon>
        <taxon>Bacillati</taxon>
        <taxon>Bacillota</taxon>
        <taxon>Clostridia</taxon>
        <taxon>Eubacteriales</taxon>
        <taxon>Desulfitobacteriaceae</taxon>
        <taxon>Desulfitobacterium</taxon>
    </lineage>
</organism>
<gene>
    <name evidence="2" type="ORF">DESME_05100</name>
</gene>